<dbReference type="Proteomes" id="UP000002255">
    <property type="component" value="Plasmid pXCEL01"/>
</dbReference>
<dbReference type="OrthoDB" id="5143780at2"/>
<accession>D1C0W7</accession>
<evidence type="ECO:0008006" key="3">
    <source>
        <dbReference type="Google" id="ProtNLM"/>
    </source>
</evidence>
<keyword evidence="2" id="KW-1185">Reference proteome</keyword>
<dbReference type="eggNOG" id="COG1595">
    <property type="taxonomic scope" value="Bacteria"/>
</dbReference>
<gene>
    <name evidence="1" type="ORF">Xcel_3434</name>
</gene>
<dbReference type="HOGENOM" id="CLU_903003_0_0_11"/>
<sequence>MSQTTNARLFRQHDVAPEVGASSIYRQLTQEWARLHSLPTTHTTVRRWTRTEPALAGLARPGDIVDAIDAGDNARKNELLLALLRLFQSGQQLAGRTVLQALLPKLARIAMSAVPESANQGDFVEDSRHLTIAEFWEVAATYPVARRTERVASNLALDTLNRVTRQRQHADPIPFDPDMLYGQRDASDSASGASDFVARRVLEEVSRAATPDRDPVDVVTPDTDLLTVIAWGIQTSAITRDEGQMLVTAYLPDKTEGWGFDDLCKQFGIPLATVRKRCSRAVKKLTDAVREEMSTSFDVSPNVVLAAA</sequence>
<protein>
    <recommendedName>
        <fullName evidence="3">RNA polymerase, sigma-24 subunit, ECF subfamily</fullName>
    </recommendedName>
</protein>
<dbReference type="RefSeq" id="WP_012880173.1">
    <property type="nucleotide sequence ID" value="NC_013531.1"/>
</dbReference>
<evidence type="ECO:0000313" key="2">
    <source>
        <dbReference type="Proteomes" id="UP000002255"/>
    </source>
</evidence>
<name>D1C0W7_XYLCX</name>
<dbReference type="AlphaFoldDB" id="D1C0W7"/>
<geneLocation type="plasmid" evidence="1 2">
    <name>pXCEL01</name>
</geneLocation>
<dbReference type="KEGG" id="xce:Xcel_3434"/>
<organism evidence="1 2">
    <name type="scientific">Xylanimonas cellulosilytica (strain DSM 15894 / JCM 12276 / CECT 5975 / KCTC 9989 / LMG 20990 / NBRC 107835 / XIL07)</name>
    <dbReference type="NCBI Taxonomy" id="446471"/>
    <lineage>
        <taxon>Bacteria</taxon>
        <taxon>Bacillati</taxon>
        <taxon>Actinomycetota</taxon>
        <taxon>Actinomycetes</taxon>
        <taxon>Micrococcales</taxon>
        <taxon>Promicromonosporaceae</taxon>
        <taxon>Xylanimonas</taxon>
    </lineage>
</organism>
<dbReference type="EMBL" id="CP001822">
    <property type="protein sequence ID" value="ACZ32433.1"/>
    <property type="molecule type" value="Genomic_DNA"/>
</dbReference>
<reference evidence="1 2" key="1">
    <citation type="journal article" date="2010" name="Stand. Genomic Sci.">
        <title>Complete genome sequence of Xylanimonas cellulosilytica type strain (XIL07).</title>
        <authorList>
            <person name="Foster B."/>
            <person name="Pukall R."/>
            <person name="Abt B."/>
            <person name="Nolan M."/>
            <person name="Glavina Del Rio T."/>
            <person name="Chen F."/>
            <person name="Lucas S."/>
            <person name="Tice H."/>
            <person name="Pitluck S."/>
            <person name="Cheng J.-F."/>
            <person name="Chertkov O."/>
            <person name="Brettin T."/>
            <person name="Han C."/>
            <person name="Detter J.C."/>
            <person name="Bruce D."/>
            <person name="Goodwin L."/>
            <person name="Ivanova N."/>
            <person name="Mavromatis K."/>
            <person name="Pati A."/>
            <person name="Mikhailova N."/>
            <person name="Chen A."/>
            <person name="Palaniappan K."/>
            <person name="Land M."/>
            <person name="Hauser L."/>
            <person name="Chang Y.-J."/>
            <person name="Jeffries C.D."/>
            <person name="Chain P."/>
            <person name="Rohde M."/>
            <person name="Goeker M."/>
            <person name="Bristow J."/>
            <person name="Eisen J.A."/>
            <person name="Markowitz V."/>
            <person name="Hugenholtz P."/>
            <person name="Kyrpides N.C."/>
            <person name="Klenk H.-P."/>
            <person name="Lapidus A."/>
        </authorList>
    </citation>
    <scope>NUCLEOTIDE SEQUENCE [LARGE SCALE GENOMIC DNA]</scope>
    <source>
        <strain evidence="2">DSM 15894 / CECT 5975 / LMG 20990 / XIL07</strain>
        <plasmid evidence="2">Plasmid pXCEL01</plasmid>
    </source>
</reference>
<keyword evidence="1" id="KW-0614">Plasmid</keyword>
<proteinExistence type="predicted"/>
<evidence type="ECO:0000313" key="1">
    <source>
        <dbReference type="EMBL" id="ACZ32433.1"/>
    </source>
</evidence>